<feature type="domain" description="HYR-like" evidence="2">
    <location>
        <begin position="391"/>
        <end position="458"/>
    </location>
</feature>
<evidence type="ECO:0000313" key="3">
    <source>
        <dbReference type="EMBL" id="SFB30130.1"/>
    </source>
</evidence>
<evidence type="ECO:0000259" key="2">
    <source>
        <dbReference type="Pfam" id="PF23237"/>
    </source>
</evidence>
<dbReference type="InterPro" id="IPR057078">
    <property type="entry name" value="HYR-4C"/>
</dbReference>
<dbReference type="EMBL" id="FOJT01000006">
    <property type="protein sequence ID" value="SFB30130.1"/>
    <property type="molecule type" value="Genomic_DNA"/>
</dbReference>
<organism evidence="3 4">
    <name type="scientific">Flavobacterium swingsii</name>
    <dbReference type="NCBI Taxonomy" id="498292"/>
    <lineage>
        <taxon>Bacteria</taxon>
        <taxon>Pseudomonadati</taxon>
        <taxon>Bacteroidota</taxon>
        <taxon>Flavobacteriia</taxon>
        <taxon>Flavobacteriales</taxon>
        <taxon>Flavobacteriaceae</taxon>
        <taxon>Flavobacterium</taxon>
    </lineage>
</organism>
<proteinExistence type="predicted"/>
<name>A0A1I1A0J5_9FLAO</name>
<dbReference type="InterPro" id="IPR013783">
    <property type="entry name" value="Ig-like_fold"/>
</dbReference>
<feature type="chain" id="PRO_5011744116" description="HYR-like domain-containing protein" evidence="1">
    <location>
        <begin position="32"/>
        <end position="533"/>
    </location>
</feature>
<dbReference type="AlphaFoldDB" id="A0A1I1A0J5"/>
<reference evidence="4" key="1">
    <citation type="submission" date="2016-10" db="EMBL/GenBank/DDBJ databases">
        <authorList>
            <person name="Varghese N."/>
            <person name="Submissions S."/>
        </authorList>
    </citation>
    <scope>NUCLEOTIDE SEQUENCE [LARGE SCALE GENOMIC DNA]</scope>
    <source>
        <strain evidence="4">DSM 21789</strain>
    </source>
</reference>
<sequence length="533" mass="56780">MKNITYLLSKKSLMKLILLFSLAFYSNFSFSQSTTYGCNSCNSNDIGIKEVKLVSIIPDGSGGFLPLPTSCLTGSAIDGYLKITLDQNATTRYGTQIEADVFVNNNFQQHIRYESCLETGSGTFYIYMPNTPNSIQWTCGEVLSLKNIFIGWGSSAANNICNVGDCDLGPHCFKYDVSTNMVVITPIKPNFTAVGICPPNTNNSAQTYTFTSTTTGGVNCALPPPYSSYKWDITKNGVPISNPTLPDSPFFGSSITIDFSNYGGAGDYEVVLTVIDCNTPPTTASGLPTTVSVASCCVPSATCLLSPINVEGCTIPSPLTNPESVFNYNACGKTVTMTSSDSGDTLICSDGDGADFTRTYILLFNGVPFSTCAQNIKVSDTTPPILPIVLPQNITVSCDQVPANIQLTATDNCTGLITVFGTNATVPTSCLSEYTINRTWTFIDACGNPVSHTQIINVEDTTNPVLIGQLPGDVTVQCDNVPAPVVLTASDNCDNNVSVVYTQNIVGQDDACAAEYTITRNWSVTDCAGNNTS</sequence>
<dbReference type="Gene3D" id="2.60.40.10">
    <property type="entry name" value="Immunoglobulins"/>
    <property type="match status" value="1"/>
</dbReference>
<dbReference type="STRING" id="498292.SAMN05660845_2518"/>
<keyword evidence="1" id="KW-0732">Signal</keyword>
<protein>
    <recommendedName>
        <fullName evidence="2">HYR-like domain-containing protein</fullName>
    </recommendedName>
</protein>
<feature type="signal peptide" evidence="1">
    <location>
        <begin position="1"/>
        <end position="31"/>
    </location>
</feature>
<gene>
    <name evidence="3" type="ORF">SAMN05660845_2518</name>
</gene>
<accession>A0A1I1A0J5</accession>
<keyword evidence="4" id="KW-1185">Reference proteome</keyword>
<dbReference type="Pfam" id="PF23237">
    <property type="entry name" value="HYR_4C"/>
    <property type="match status" value="2"/>
</dbReference>
<feature type="domain" description="HYR-like" evidence="2">
    <location>
        <begin position="471"/>
        <end position="532"/>
    </location>
</feature>
<feature type="non-terminal residue" evidence="3">
    <location>
        <position position="533"/>
    </location>
</feature>
<dbReference type="Proteomes" id="UP000199604">
    <property type="component" value="Unassembled WGS sequence"/>
</dbReference>
<evidence type="ECO:0000313" key="4">
    <source>
        <dbReference type="Proteomes" id="UP000199604"/>
    </source>
</evidence>
<evidence type="ECO:0000256" key="1">
    <source>
        <dbReference type="SAM" id="SignalP"/>
    </source>
</evidence>